<evidence type="ECO:0000256" key="1">
    <source>
        <dbReference type="ARBA" id="ARBA00006290"/>
    </source>
</evidence>
<evidence type="ECO:0000313" key="4">
    <source>
        <dbReference type="WBParaSite" id="SMUV_0000488601-mRNA-1"/>
    </source>
</evidence>
<dbReference type="STRING" id="451379.A0A0N5AK76"/>
<reference evidence="4" key="1">
    <citation type="submission" date="2017-02" db="UniProtKB">
        <authorList>
            <consortium name="WormBaseParasite"/>
        </authorList>
    </citation>
    <scope>IDENTIFICATION</scope>
</reference>
<sequence>MTDPDFSFITPDVQLDQVPPLDHKRVIAFVNHFIIRSVHMLNTFASNAEKKIFDIETRIGRLSIELQLLELKLDSIPGIATVEDKPVEKQKEVLNVKETTEATLDTVKDRPVVENFSTDNSDHGNNLVVTEASQSTTKEHFSEEKQVKYRDDPRYAKYFKMLRLGVVEAAVKQKMANDGFDPNILSKPDEISEQRVISDLGISKLENKDDTSNSDDLSSDYD</sequence>
<dbReference type="PANTHER" id="PTHR13015:SF0">
    <property type="entry name" value="WASH COMPLEX SUBUNIT 3"/>
    <property type="match status" value="1"/>
</dbReference>
<protein>
    <submittedName>
        <fullName evidence="4">WASH complex subunit CCDC53</fullName>
    </submittedName>
</protein>
<dbReference type="PANTHER" id="PTHR13015">
    <property type="entry name" value="PROTEIN AD-016-RELATED"/>
    <property type="match status" value="1"/>
</dbReference>
<dbReference type="Pfam" id="PF10152">
    <property type="entry name" value="CCDC53"/>
    <property type="match status" value="1"/>
</dbReference>
<dbReference type="Proteomes" id="UP000046393">
    <property type="component" value="Unplaced"/>
</dbReference>
<dbReference type="AlphaFoldDB" id="A0A0N5AK76"/>
<proteinExistence type="inferred from homology"/>
<dbReference type="GO" id="GO:0030041">
    <property type="term" value="P:actin filament polymerization"/>
    <property type="evidence" value="ECO:0007669"/>
    <property type="project" value="TreeGrafter"/>
</dbReference>
<dbReference type="InterPro" id="IPR019309">
    <property type="entry name" value="WASHC3"/>
</dbReference>
<dbReference type="WBParaSite" id="SMUV_0000488601-mRNA-1">
    <property type="protein sequence ID" value="SMUV_0000488601-mRNA-1"/>
    <property type="gene ID" value="SMUV_0000488601"/>
</dbReference>
<name>A0A0N5AK76_9BILA</name>
<organism evidence="3 4">
    <name type="scientific">Syphacia muris</name>
    <dbReference type="NCBI Taxonomy" id="451379"/>
    <lineage>
        <taxon>Eukaryota</taxon>
        <taxon>Metazoa</taxon>
        <taxon>Ecdysozoa</taxon>
        <taxon>Nematoda</taxon>
        <taxon>Chromadorea</taxon>
        <taxon>Rhabditida</taxon>
        <taxon>Spirurina</taxon>
        <taxon>Oxyuridomorpha</taxon>
        <taxon>Oxyuroidea</taxon>
        <taxon>Oxyuridae</taxon>
        <taxon>Syphacia</taxon>
    </lineage>
</organism>
<dbReference type="GO" id="GO:0006887">
    <property type="term" value="P:exocytosis"/>
    <property type="evidence" value="ECO:0007669"/>
    <property type="project" value="TreeGrafter"/>
</dbReference>
<accession>A0A0N5AK76</accession>
<dbReference type="GO" id="GO:0071203">
    <property type="term" value="C:WASH complex"/>
    <property type="evidence" value="ECO:0007669"/>
    <property type="project" value="InterPro"/>
</dbReference>
<evidence type="ECO:0000256" key="2">
    <source>
        <dbReference type="SAM" id="MobiDB-lite"/>
    </source>
</evidence>
<evidence type="ECO:0000313" key="3">
    <source>
        <dbReference type="Proteomes" id="UP000046393"/>
    </source>
</evidence>
<comment type="similarity">
    <text evidence="1">Belongs to the CCDC53 family.</text>
</comment>
<feature type="region of interest" description="Disordered" evidence="2">
    <location>
        <begin position="199"/>
        <end position="222"/>
    </location>
</feature>
<keyword evidence="3" id="KW-1185">Reference proteome</keyword>